<comment type="caution">
    <text evidence="1">The sequence shown here is derived from an EMBL/GenBank/DDBJ whole genome shotgun (WGS) entry which is preliminary data.</text>
</comment>
<dbReference type="InterPro" id="IPR029045">
    <property type="entry name" value="ClpP/crotonase-like_dom_sf"/>
</dbReference>
<dbReference type="AlphaFoldDB" id="A0A972FY43"/>
<evidence type="ECO:0000313" key="2">
    <source>
        <dbReference type="Proteomes" id="UP000737113"/>
    </source>
</evidence>
<dbReference type="Proteomes" id="UP000737113">
    <property type="component" value="Unassembled WGS sequence"/>
</dbReference>
<organism evidence="1 2">
    <name type="scientific">Shewanella salipaludis</name>
    <dbReference type="NCBI Taxonomy" id="2723052"/>
    <lineage>
        <taxon>Bacteria</taxon>
        <taxon>Pseudomonadati</taxon>
        <taxon>Pseudomonadota</taxon>
        <taxon>Gammaproteobacteria</taxon>
        <taxon>Alteromonadales</taxon>
        <taxon>Shewanellaceae</taxon>
        <taxon>Shewanella</taxon>
    </lineage>
</organism>
<keyword evidence="2" id="KW-1185">Reference proteome</keyword>
<sequence length="288" mass="32220">MLNSDDIKRLESQRDSKVLVLAASQLDIELLPALYNSLQQLGHVRRLDVVLYGRGGIVNAVRRIALLLREFCDTLCFIVPHHCESAATLLCLSGHEIIAGPLAIFSPIDPALQAGASNHEEAPSSLSSQDVRLFSQMMRDWFKLDDDEVKAQSASHLCNSIFPTTLTSFYRSTLELQQIGEQLLAFQLPEQEQGIRSKLVEQLQYGYHSHTYAITREELAQLGLKMKQDPQVDATAWKIAEQIRAKLGPGACESLDAAWCDAIIATANETRGRWCHPERPSPCWKIVR</sequence>
<dbReference type="PANTHER" id="PTHR35984:SF1">
    <property type="entry name" value="PERIPLASMIC SERINE PROTEASE"/>
    <property type="match status" value="1"/>
</dbReference>
<protein>
    <recommendedName>
        <fullName evidence="3">Serine dehydrogenase proteinase</fullName>
    </recommendedName>
</protein>
<gene>
    <name evidence="1" type="ORF">HC757_02445</name>
</gene>
<accession>A0A972FY43</accession>
<name>A0A972FY43_9GAMM</name>
<evidence type="ECO:0000313" key="1">
    <source>
        <dbReference type="EMBL" id="NMH64036.1"/>
    </source>
</evidence>
<dbReference type="RefSeq" id="WP_169562701.1">
    <property type="nucleotide sequence ID" value="NZ_JAAXYH010000001.1"/>
</dbReference>
<dbReference type="PANTHER" id="PTHR35984">
    <property type="entry name" value="PERIPLASMIC SERINE PROTEASE"/>
    <property type="match status" value="1"/>
</dbReference>
<dbReference type="SUPFAM" id="SSF52096">
    <property type="entry name" value="ClpP/crotonase"/>
    <property type="match status" value="1"/>
</dbReference>
<dbReference type="GO" id="GO:0016020">
    <property type="term" value="C:membrane"/>
    <property type="evidence" value="ECO:0007669"/>
    <property type="project" value="InterPro"/>
</dbReference>
<dbReference type="InterPro" id="IPR002825">
    <property type="entry name" value="Pept_S49_ser-pept_pro"/>
</dbReference>
<dbReference type="Pfam" id="PF01972">
    <property type="entry name" value="SDH_protease"/>
    <property type="match status" value="1"/>
</dbReference>
<dbReference type="EMBL" id="JAAXYH010000001">
    <property type="protein sequence ID" value="NMH64036.1"/>
    <property type="molecule type" value="Genomic_DNA"/>
</dbReference>
<reference evidence="1" key="1">
    <citation type="submission" date="2020-04" db="EMBL/GenBank/DDBJ databases">
        <title>Description of Shewanella salipaludis sp. nov., isolated from a salt marsh.</title>
        <authorList>
            <person name="Park S."/>
            <person name="Yoon J.-H."/>
        </authorList>
    </citation>
    <scope>NUCLEOTIDE SEQUENCE</scope>
    <source>
        <strain evidence="1">SHSM-M6</strain>
    </source>
</reference>
<evidence type="ECO:0008006" key="3">
    <source>
        <dbReference type="Google" id="ProtNLM"/>
    </source>
</evidence>
<proteinExistence type="predicted"/>